<dbReference type="PROSITE" id="PS51257">
    <property type="entry name" value="PROKAR_LIPOPROTEIN"/>
    <property type="match status" value="1"/>
</dbReference>
<dbReference type="OrthoDB" id="3296006at2"/>
<evidence type="ECO:0000313" key="1">
    <source>
        <dbReference type="EMBL" id="SMD43145.1"/>
    </source>
</evidence>
<dbReference type="CDD" id="cd07040">
    <property type="entry name" value="HP"/>
    <property type="match status" value="1"/>
</dbReference>
<organism evidence="1 2">
    <name type="scientific">Aquiflexum balticum DSM 16537</name>
    <dbReference type="NCBI Taxonomy" id="758820"/>
    <lineage>
        <taxon>Bacteria</taxon>
        <taxon>Pseudomonadati</taxon>
        <taxon>Bacteroidota</taxon>
        <taxon>Cytophagia</taxon>
        <taxon>Cytophagales</taxon>
        <taxon>Cyclobacteriaceae</taxon>
        <taxon>Aquiflexum</taxon>
    </lineage>
</organism>
<dbReference type="Proteomes" id="UP000192333">
    <property type="component" value="Chromosome I"/>
</dbReference>
<name>A0A1W2H2H3_9BACT</name>
<dbReference type="InterPro" id="IPR013078">
    <property type="entry name" value="His_Pase_superF_clade-1"/>
</dbReference>
<reference evidence="2" key="1">
    <citation type="submission" date="2017-04" db="EMBL/GenBank/DDBJ databases">
        <authorList>
            <person name="Varghese N."/>
            <person name="Submissions S."/>
        </authorList>
    </citation>
    <scope>NUCLEOTIDE SEQUENCE [LARGE SCALE GENOMIC DNA]</scope>
    <source>
        <strain evidence="2">DSM 16537</strain>
    </source>
</reference>
<evidence type="ECO:0000313" key="2">
    <source>
        <dbReference type="Proteomes" id="UP000192333"/>
    </source>
</evidence>
<dbReference type="EMBL" id="LT838813">
    <property type="protein sequence ID" value="SMD43145.1"/>
    <property type="molecule type" value="Genomic_DNA"/>
</dbReference>
<accession>A0A1W2H2H3</accession>
<protein>
    <submittedName>
        <fullName evidence="1">Broad specificity phosphatase PhoE</fullName>
    </submittedName>
</protein>
<dbReference type="RefSeq" id="WP_084119886.1">
    <property type="nucleotide sequence ID" value="NZ_LT838813.1"/>
</dbReference>
<dbReference type="InterPro" id="IPR029033">
    <property type="entry name" value="His_PPase_superfam"/>
</dbReference>
<sequence length="166" mass="18750">MKSRLILIILFFAAYSCGPVQEPKTIYIVRHAEKILVGDDPDLSVAGTVRSKKLAQILEGKDIQHIYSTNTIRTRATVQPLADKLGISIELYDVKNHDELVKNLRVKKGDAVVVGHSNSIQDVVNYFVGSDEKYPELKDIEYDYIFVVDLFKDGSSKVNRAVYKDF</sequence>
<dbReference type="STRING" id="758820.SAMN00777080_1726"/>
<dbReference type="Pfam" id="PF00300">
    <property type="entry name" value="His_Phos_1"/>
    <property type="match status" value="1"/>
</dbReference>
<keyword evidence="2" id="KW-1185">Reference proteome</keyword>
<gene>
    <name evidence="1" type="ORF">SAMN00777080_1726</name>
</gene>
<dbReference type="SUPFAM" id="SSF53254">
    <property type="entry name" value="Phosphoglycerate mutase-like"/>
    <property type="match status" value="1"/>
</dbReference>
<dbReference type="Gene3D" id="3.40.50.1240">
    <property type="entry name" value="Phosphoglycerate mutase-like"/>
    <property type="match status" value="1"/>
</dbReference>
<dbReference type="AlphaFoldDB" id="A0A1W2H2H3"/>
<proteinExistence type="predicted"/>